<dbReference type="Gene3D" id="3.60.15.10">
    <property type="entry name" value="Ribonuclease Z/Hydroxyacylglutathione hydrolase-like"/>
    <property type="match status" value="1"/>
</dbReference>
<evidence type="ECO:0000256" key="4">
    <source>
        <dbReference type="ARBA" id="ARBA00022833"/>
    </source>
</evidence>
<dbReference type="OrthoDB" id="5443440at2"/>
<feature type="domain" description="Metallo-beta-lactamase" evidence="5">
    <location>
        <begin position="53"/>
        <end position="258"/>
    </location>
</feature>
<evidence type="ECO:0000313" key="7">
    <source>
        <dbReference type="Proteomes" id="UP000044377"/>
    </source>
</evidence>
<gene>
    <name evidence="6" type="ORF">BN1221_03431c</name>
</gene>
<evidence type="ECO:0000256" key="3">
    <source>
        <dbReference type="ARBA" id="ARBA00022801"/>
    </source>
</evidence>
<evidence type="ECO:0000259" key="5">
    <source>
        <dbReference type="SMART" id="SM00849"/>
    </source>
</evidence>
<dbReference type="RefSeq" id="WP_048638300.1">
    <property type="nucleotide sequence ID" value="NZ_CGIG01000001.1"/>
</dbReference>
<dbReference type="InterPro" id="IPR036866">
    <property type="entry name" value="RibonucZ/Hydroxyglut_hydro"/>
</dbReference>
<dbReference type="Proteomes" id="UP000044377">
    <property type="component" value="Unassembled WGS sequence"/>
</dbReference>
<protein>
    <submittedName>
        <fullName evidence="6">Metallo-beta-lactamase family protein</fullName>
    </submittedName>
</protein>
<dbReference type="SUPFAM" id="SSF56281">
    <property type="entry name" value="Metallo-hydrolase/oxidoreductase"/>
    <property type="match status" value="1"/>
</dbReference>
<keyword evidence="4" id="KW-0862">Zinc</keyword>
<dbReference type="AlphaFoldDB" id="A0A0G4JYH0"/>
<dbReference type="GO" id="GO:0016787">
    <property type="term" value="F:hydrolase activity"/>
    <property type="evidence" value="ECO:0007669"/>
    <property type="project" value="UniProtKB-KW"/>
</dbReference>
<dbReference type="CDD" id="cd07720">
    <property type="entry name" value="OPHC2-like_MBL-fold"/>
    <property type="match status" value="1"/>
</dbReference>
<dbReference type="PANTHER" id="PTHR42978:SF6">
    <property type="entry name" value="QUORUM-QUENCHING LACTONASE YTNP-RELATED"/>
    <property type="match status" value="1"/>
</dbReference>
<dbReference type="GO" id="GO:0046872">
    <property type="term" value="F:metal ion binding"/>
    <property type="evidence" value="ECO:0007669"/>
    <property type="project" value="UniProtKB-KW"/>
</dbReference>
<comment type="similarity">
    <text evidence="1">Belongs to the metallo-beta-lactamase superfamily.</text>
</comment>
<accession>A0A0G4JYH0</accession>
<name>A0A0G4JYH0_9GAMM</name>
<sequence>MIEEHQIGEFTLMTLLDGIFLCDTDFIPAAKSEEGETLFKSVGLPAVGPSPEPINAFALKKGDQLWLIDAGCGRELGPRFGKAPAALQKAGFTLDQVGGIILSHLHEDHIGGLINEDGTPLYPQATLFLSQEELAFWTSASSQEHYPHLAESGLFSLIASVLQAYEGSVKAVAATGEVIPGVHLVPLHGHTPGHSGIEITDGNQRLLIWGDVIHSTLLQLRYPQWSIGFDMDPPQALATRVQLLVRLATEDTLVAGPHVMGMGKIRDCCEGGYTLHQHNPA</sequence>
<dbReference type="SMART" id="SM00849">
    <property type="entry name" value="Lactamase_B"/>
    <property type="match status" value="1"/>
</dbReference>
<organism evidence="6 7">
    <name type="scientific">Brenneria goodwinii</name>
    <dbReference type="NCBI Taxonomy" id="1109412"/>
    <lineage>
        <taxon>Bacteria</taxon>
        <taxon>Pseudomonadati</taxon>
        <taxon>Pseudomonadota</taxon>
        <taxon>Gammaproteobacteria</taxon>
        <taxon>Enterobacterales</taxon>
        <taxon>Pectobacteriaceae</taxon>
        <taxon>Brenneria</taxon>
    </lineage>
</organism>
<dbReference type="Pfam" id="PF00753">
    <property type="entry name" value="Lactamase_B"/>
    <property type="match status" value="1"/>
</dbReference>
<reference evidence="7" key="1">
    <citation type="submission" date="2015-01" db="EMBL/GenBank/DDBJ databases">
        <authorList>
            <person name="Paterson Steve"/>
        </authorList>
    </citation>
    <scope>NUCLEOTIDE SEQUENCE [LARGE SCALE GENOMIC DNA]</scope>
    <source>
        <strain evidence="7">OBR1</strain>
    </source>
</reference>
<keyword evidence="7" id="KW-1185">Reference proteome</keyword>
<dbReference type="InterPro" id="IPR001279">
    <property type="entry name" value="Metallo-B-lactamas"/>
</dbReference>
<dbReference type="EMBL" id="CGIG01000001">
    <property type="protein sequence ID" value="CPR18837.1"/>
    <property type="molecule type" value="Genomic_DNA"/>
</dbReference>
<dbReference type="STRING" id="1109412.BN1221_03431c"/>
<proteinExistence type="inferred from homology"/>
<dbReference type="InterPro" id="IPR051013">
    <property type="entry name" value="MBL_superfamily_lactonases"/>
</dbReference>
<evidence type="ECO:0000256" key="1">
    <source>
        <dbReference type="ARBA" id="ARBA00007749"/>
    </source>
</evidence>
<evidence type="ECO:0000313" key="6">
    <source>
        <dbReference type="EMBL" id="CPR18837.1"/>
    </source>
</evidence>
<keyword evidence="3" id="KW-0378">Hydrolase</keyword>
<dbReference type="PANTHER" id="PTHR42978">
    <property type="entry name" value="QUORUM-QUENCHING LACTONASE YTNP-RELATED-RELATED"/>
    <property type="match status" value="1"/>
</dbReference>
<evidence type="ECO:0000256" key="2">
    <source>
        <dbReference type="ARBA" id="ARBA00022723"/>
    </source>
</evidence>
<keyword evidence="2" id="KW-0479">Metal-binding</keyword>